<name>A0A443HIM1_BYSSP</name>
<dbReference type="VEuPathDB" id="FungiDB:C8Q69DRAFT_510646"/>
<gene>
    <name evidence="1" type="ORF">C8Q69DRAFT_510646</name>
</gene>
<accession>A0A443HIM1</accession>
<reference evidence="1 2" key="1">
    <citation type="journal article" date="2018" name="Front. Microbiol.">
        <title>Genomic and genetic insights into a cosmopolitan fungus, Paecilomyces variotii (Eurotiales).</title>
        <authorList>
            <person name="Urquhart A.S."/>
            <person name="Mondo S.J."/>
            <person name="Makela M.R."/>
            <person name="Hane J.K."/>
            <person name="Wiebenga A."/>
            <person name="He G."/>
            <person name="Mihaltcheva S."/>
            <person name="Pangilinan J."/>
            <person name="Lipzen A."/>
            <person name="Barry K."/>
            <person name="de Vries R.P."/>
            <person name="Grigoriev I.V."/>
            <person name="Idnurm A."/>
        </authorList>
    </citation>
    <scope>NUCLEOTIDE SEQUENCE [LARGE SCALE GENOMIC DNA]</scope>
    <source>
        <strain evidence="1 2">CBS 101075</strain>
    </source>
</reference>
<keyword evidence="2" id="KW-1185">Reference proteome</keyword>
<dbReference type="EMBL" id="RCNU01000017">
    <property type="protein sequence ID" value="RWQ91678.1"/>
    <property type="molecule type" value="Genomic_DNA"/>
</dbReference>
<dbReference type="GeneID" id="39602481"/>
<proteinExistence type="predicted"/>
<organism evidence="1 2">
    <name type="scientific">Byssochlamys spectabilis</name>
    <name type="common">Paecilomyces variotii</name>
    <dbReference type="NCBI Taxonomy" id="264951"/>
    <lineage>
        <taxon>Eukaryota</taxon>
        <taxon>Fungi</taxon>
        <taxon>Dikarya</taxon>
        <taxon>Ascomycota</taxon>
        <taxon>Pezizomycotina</taxon>
        <taxon>Eurotiomycetes</taxon>
        <taxon>Eurotiomycetidae</taxon>
        <taxon>Eurotiales</taxon>
        <taxon>Thermoascaceae</taxon>
        <taxon>Paecilomyces</taxon>
    </lineage>
</organism>
<dbReference type="Proteomes" id="UP000283841">
    <property type="component" value="Unassembled WGS sequence"/>
</dbReference>
<protein>
    <submittedName>
        <fullName evidence="1">Uncharacterized protein</fullName>
    </submittedName>
</protein>
<dbReference type="AlphaFoldDB" id="A0A443HIM1"/>
<comment type="caution">
    <text evidence="1">The sequence shown here is derived from an EMBL/GenBank/DDBJ whole genome shotgun (WGS) entry which is preliminary data.</text>
</comment>
<evidence type="ECO:0000313" key="2">
    <source>
        <dbReference type="Proteomes" id="UP000283841"/>
    </source>
</evidence>
<dbReference type="RefSeq" id="XP_028481323.1">
    <property type="nucleotide sequence ID" value="XM_028633204.1"/>
</dbReference>
<evidence type="ECO:0000313" key="1">
    <source>
        <dbReference type="EMBL" id="RWQ91678.1"/>
    </source>
</evidence>
<sequence>MNCIGLTLCLARFTPEASRAAHASPDIQAGRRSICTEVRKPNFATLRVSTRSIVNLALFTLRSFWILELDLQIDHRPYASPAKACPGVRQVELSAWPATVAAASQPRN</sequence>